<reference evidence="3" key="1">
    <citation type="submission" date="2021-01" db="EMBL/GenBank/DDBJ databases">
        <title>Whole genome shotgun sequence of Planosporangium mesophilum NBRC 109066.</title>
        <authorList>
            <person name="Komaki H."/>
            <person name="Tamura T."/>
        </authorList>
    </citation>
    <scope>NUCLEOTIDE SEQUENCE</scope>
    <source>
        <strain evidence="3">NBRC 109066</strain>
    </source>
</reference>
<feature type="region of interest" description="Disordered" evidence="1">
    <location>
        <begin position="1"/>
        <end position="24"/>
    </location>
</feature>
<organism evidence="3 4">
    <name type="scientific">Planosporangium mesophilum</name>
    <dbReference type="NCBI Taxonomy" id="689768"/>
    <lineage>
        <taxon>Bacteria</taxon>
        <taxon>Bacillati</taxon>
        <taxon>Actinomycetota</taxon>
        <taxon>Actinomycetes</taxon>
        <taxon>Micromonosporales</taxon>
        <taxon>Micromonosporaceae</taxon>
        <taxon>Planosporangium</taxon>
    </lineage>
</organism>
<gene>
    <name evidence="3" type="ORF">Pme01_34800</name>
</gene>
<dbReference type="AlphaFoldDB" id="A0A8J3X4K2"/>
<evidence type="ECO:0000313" key="3">
    <source>
        <dbReference type="EMBL" id="GII23883.1"/>
    </source>
</evidence>
<sequence>MGRRRPRDDAARETIARREPGPSRMTIGPEAADYGMFTFLQLLLYPWQHHPGWSRKYLRPITVIVTSFVGGVLVLVALVGTLPSVDGAA</sequence>
<dbReference type="EMBL" id="BOON01000032">
    <property type="protein sequence ID" value="GII23883.1"/>
    <property type="molecule type" value="Genomic_DNA"/>
</dbReference>
<keyword evidence="2" id="KW-0472">Membrane</keyword>
<evidence type="ECO:0000256" key="1">
    <source>
        <dbReference type="SAM" id="MobiDB-lite"/>
    </source>
</evidence>
<accession>A0A8J3X4K2</accession>
<feature type="compositionally biased region" description="Basic and acidic residues" evidence="1">
    <location>
        <begin position="1"/>
        <end position="21"/>
    </location>
</feature>
<keyword evidence="2" id="KW-0812">Transmembrane</keyword>
<evidence type="ECO:0000256" key="2">
    <source>
        <dbReference type="SAM" id="Phobius"/>
    </source>
</evidence>
<comment type="caution">
    <text evidence="3">The sequence shown here is derived from an EMBL/GenBank/DDBJ whole genome shotgun (WGS) entry which is preliminary data.</text>
</comment>
<proteinExistence type="predicted"/>
<dbReference type="Proteomes" id="UP000599074">
    <property type="component" value="Unassembled WGS sequence"/>
</dbReference>
<evidence type="ECO:0000313" key="4">
    <source>
        <dbReference type="Proteomes" id="UP000599074"/>
    </source>
</evidence>
<keyword evidence="4" id="KW-1185">Reference proteome</keyword>
<name>A0A8J3X4K2_9ACTN</name>
<keyword evidence="2" id="KW-1133">Transmembrane helix</keyword>
<feature type="transmembrane region" description="Helical" evidence="2">
    <location>
        <begin position="61"/>
        <end position="82"/>
    </location>
</feature>
<protein>
    <submittedName>
        <fullName evidence="3">Uncharacterized protein</fullName>
    </submittedName>
</protein>